<feature type="chain" id="PRO_5001644007" description="RlpA-like protein double-psi beta-barrel domain-containing protein" evidence="2">
    <location>
        <begin position="24"/>
        <end position="116"/>
    </location>
</feature>
<proteinExistence type="predicted"/>
<dbReference type="InterPro" id="IPR009009">
    <property type="entry name" value="RlpA-like_DPBB"/>
</dbReference>
<organism evidence="4 5">
    <name type="scientific">Jaapia argillacea MUCL 33604</name>
    <dbReference type="NCBI Taxonomy" id="933084"/>
    <lineage>
        <taxon>Eukaryota</taxon>
        <taxon>Fungi</taxon>
        <taxon>Dikarya</taxon>
        <taxon>Basidiomycota</taxon>
        <taxon>Agaricomycotina</taxon>
        <taxon>Agaricomycetes</taxon>
        <taxon>Agaricomycetidae</taxon>
        <taxon>Jaapiales</taxon>
        <taxon>Jaapiaceae</taxon>
        <taxon>Jaapia</taxon>
    </lineage>
</organism>
<keyword evidence="1 2" id="KW-0732">Signal</keyword>
<dbReference type="OrthoDB" id="623670at2759"/>
<sequence>MFLSIKSILSLGSAAGCVSHALAFQGRTTWFYPGLGACGAYSSSTDHVVALSSDQFANGAHCYKHIGVWYGSNYVDATIVDLCPSCGEYDLDLSPSAFGELANLDVGVISAGWYFE</sequence>
<dbReference type="EMBL" id="KL197709">
    <property type="protein sequence ID" value="KDQ64960.1"/>
    <property type="molecule type" value="Genomic_DNA"/>
</dbReference>
<dbReference type="PANTHER" id="PTHR31836">
    <property type="match status" value="1"/>
</dbReference>
<dbReference type="PROSITE" id="PS51257">
    <property type="entry name" value="PROKAR_LIPOPROTEIN"/>
    <property type="match status" value="1"/>
</dbReference>
<dbReference type="Pfam" id="PF03330">
    <property type="entry name" value="DPBB_1"/>
    <property type="match status" value="1"/>
</dbReference>
<reference evidence="5" key="1">
    <citation type="journal article" date="2014" name="Proc. Natl. Acad. Sci. U.S.A.">
        <title>Extensive sampling of basidiomycete genomes demonstrates inadequacy of the white-rot/brown-rot paradigm for wood decay fungi.</title>
        <authorList>
            <person name="Riley R."/>
            <person name="Salamov A.A."/>
            <person name="Brown D.W."/>
            <person name="Nagy L.G."/>
            <person name="Floudas D."/>
            <person name="Held B.W."/>
            <person name="Levasseur A."/>
            <person name="Lombard V."/>
            <person name="Morin E."/>
            <person name="Otillar R."/>
            <person name="Lindquist E.A."/>
            <person name="Sun H."/>
            <person name="LaButti K.M."/>
            <person name="Schmutz J."/>
            <person name="Jabbour D."/>
            <person name="Luo H."/>
            <person name="Baker S.E."/>
            <person name="Pisabarro A.G."/>
            <person name="Walton J.D."/>
            <person name="Blanchette R.A."/>
            <person name="Henrissat B."/>
            <person name="Martin F."/>
            <person name="Cullen D."/>
            <person name="Hibbett D.S."/>
            <person name="Grigoriev I.V."/>
        </authorList>
    </citation>
    <scope>NUCLEOTIDE SEQUENCE [LARGE SCALE GENOMIC DNA]</scope>
    <source>
        <strain evidence="5">MUCL 33604</strain>
    </source>
</reference>
<gene>
    <name evidence="4" type="ORF">JAAARDRAFT_188228</name>
</gene>
<dbReference type="PANTHER" id="PTHR31836:SF28">
    <property type="entry name" value="SRCR DOMAIN-CONTAINING PROTEIN-RELATED"/>
    <property type="match status" value="1"/>
</dbReference>
<accession>A0A067QFP0</accession>
<evidence type="ECO:0000256" key="2">
    <source>
        <dbReference type="SAM" id="SignalP"/>
    </source>
</evidence>
<dbReference type="Proteomes" id="UP000027265">
    <property type="component" value="Unassembled WGS sequence"/>
</dbReference>
<dbReference type="InParanoid" id="A0A067QFP0"/>
<feature type="signal peptide" evidence="2">
    <location>
        <begin position="1"/>
        <end position="23"/>
    </location>
</feature>
<dbReference type="HOGENOM" id="CLU_047639_6_1_1"/>
<evidence type="ECO:0000259" key="3">
    <source>
        <dbReference type="Pfam" id="PF03330"/>
    </source>
</evidence>
<evidence type="ECO:0000313" key="4">
    <source>
        <dbReference type="EMBL" id="KDQ64960.1"/>
    </source>
</evidence>
<name>A0A067QFP0_9AGAM</name>
<dbReference type="AlphaFoldDB" id="A0A067QFP0"/>
<evidence type="ECO:0000313" key="5">
    <source>
        <dbReference type="Proteomes" id="UP000027265"/>
    </source>
</evidence>
<keyword evidence="5" id="KW-1185">Reference proteome</keyword>
<feature type="domain" description="RlpA-like protein double-psi beta-barrel" evidence="3">
    <location>
        <begin position="25"/>
        <end position="109"/>
    </location>
</feature>
<evidence type="ECO:0000256" key="1">
    <source>
        <dbReference type="ARBA" id="ARBA00022729"/>
    </source>
</evidence>
<dbReference type="CDD" id="cd22191">
    <property type="entry name" value="DPBB_RlpA_EXP_N-like"/>
    <property type="match status" value="1"/>
</dbReference>
<protein>
    <recommendedName>
        <fullName evidence="3">RlpA-like protein double-psi beta-barrel domain-containing protein</fullName>
    </recommendedName>
</protein>
<dbReference type="SUPFAM" id="SSF50685">
    <property type="entry name" value="Barwin-like endoglucanases"/>
    <property type="match status" value="1"/>
</dbReference>
<dbReference type="InterPro" id="IPR051477">
    <property type="entry name" value="Expansin_CellWall"/>
</dbReference>
<dbReference type="Gene3D" id="2.40.40.10">
    <property type="entry name" value="RlpA-like domain"/>
    <property type="match status" value="1"/>
</dbReference>
<dbReference type="InterPro" id="IPR036908">
    <property type="entry name" value="RlpA-like_sf"/>
</dbReference>
<dbReference type="STRING" id="933084.A0A067QFP0"/>